<reference evidence="4" key="1">
    <citation type="submission" date="2016-10" db="EMBL/GenBank/DDBJ databases">
        <authorList>
            <person name="Varghese N."/>
        </authorList>
    </citation>
    <scope>NUCLEOTIDE SEQUENCE [LARGE SCALE GENOMIC DNA]</scope>
    <source>
        <strain evidence="4">DSM 21843</strain>
    </source>
</reference>
<proteinExistence type="predicted"/>
<evidence type="ECO:0000313" key="3">
    <source>
        <dbReference type="EMBL" id="SEO87237.1"/>
    </source>
</evidence>
<dbReference type="PATRIC" id="fig|79604.3.peg.1143"/>
<protein>
    <submittedName>
        <fullName evidence="3">Indolepyruvate ferredoxin oxidoreductase beta subunit</fullName>
    </submittedName>
</protein>
<dbReference type="PANTHER" id="PTHR43854">
    <property type="entry name" value="INDOLEPYRUVATE OXIDOREDUCTASE SUBUNIT IORB"/>
    <property type="match status" value="1"/>
</dbReference>
<dbReference type="GO" id="GO:0016903">
    <property type="term" value="F:oxidoreductase activity, acting on the aldehyde or oxo group of donors"/>
    <property type="evidence" value="ECO:0007669"/>
    <property type="project" value="InterPro"/>
</dbReference>
<dbReference type="OrthoDB" id="9800445at2"/>
<keyword evidence="3" id="KW-0670">Pyruvate</keyword>
<dbReference type="Proteomes" id="UP000182975">
    <property type="component" value="Unassembled WGS sequence"/>
</dbReference>
<evidence type="ECO:0000313" key="4">
    <source>
        <dbReference type="Proteomes" id="UP000182975"/>
    </source>
</evidence>
<keyword evidence="4" id="KW-1185">Reference proteome</keyword>
<dbReference type="InterPro" id="IPR019752">
    <property type="entry name" value="Pyrv/ketoisovalerate_OxRed_cat"/>
</dbReference>
<dbReference type="STRING" id="79604.AAY81_05665"/>
<dbReference type="AlphaFoldDB" id="A0A172RY71"/>
<dbReference type="Gene3D" id="3.40.920.10">
    <property type="entry name" value="Pyruvate-ferredoxin oxidoreductase, PFOR, domain III"/>
    <property type="match status" value="1"/>
</dbReference>
<dbReference type="InterPro" id="IPR002869">
    <property type="entry name" value="Pyrv_flavodox_OxRed_cen"/>
</dbReference>
<dbReference type="Pfam" id="PF01558">
    <property type="entry name" value="POR"/>
    <property type="match status" value="1"/>
</dbReference>
<feature type="domain" description="Pyruvate/ketoisovalerate oxidoreductase catalytic" evidence="2">
    <location>
        <begin position="17"/>
        <end position="192"/>
    </location>
</feature>
<gene>
    <name evidence="3" type="ORF">SAMN02910314_01449</name>
</gene>
<dbReference type="InterPro" id="IPR052198">
    <property type="entry name" value="IorB_Oxidoreductase"/>
</dbReference>
<dbReference type="EMBL" id="FOEC01000009">
    <property type="protein sequence ID" value="SEO87237.1"/>
    <property type="molecule type" value="Genomic_DNA"/>
</dbReference>
<dbReference type="PANTHER" id="PTHR43854:SF1">
    <property type="entry name" value="INDOLEPYRUVATE OXIDOREDUCTASE SUBUNIT IORB"/>
    <property type="match status" value="1"/>
</dbReference>
<sequence length="201" mass="21439">MSVYSDGATTVLLAGVGGQGTILAADLLAKTAISNGLQVKLSEIHGMAQRGGSVTTVVRLGEQVHSMVCDRGSADYLLCFEATEALRNLPFLAQNGKLLVNDVSIKPLPVLTGKASMPKRVHERLGEYNAQLVDANKHAREAGSLKCANVVLLGALAANMPFSMESWEEQIRLKVPPKTIDMNIDAFHRGVQSVASEANRS</sequence>
<evidence type="ECO:0000256" key="1">
    <source>
        <dbReference type="ARBA" id="ARBA00023002"/>
    </source>
</evidence>
<name>A0A172RY71_9ACTN</name>
<accession>A0A172RY71</accession>
<keyword evidence="1" id="KW-0560">Oxidoreductase</keyword>
<dbReference type="RefSeq" id="WP_066662464.1">
    <property type="nucleotide sequence ID" value="NZ_CP011402.1"/>
</dbReference>
<evidence type="ECO:0000259" key="2">
    <source>
        <dbReference type="Pfam" id="PF01558"/>
    </source>
</evidence>
<organism evidence="3 4">
    <name type="scientific">Denitrobacterium detoxificans</name>
    <dbReference type="NCBI Taxonomy" id="79604"/>
    <lineage>
        <taxon>Bacteria</taxon>
        <taxon>Bacillati</taxon>
        <taxon>Actinomycetota</taxon>
        <taxon>Coriobacteriia</taxon>
        <taxon>Eggerthellales</taxon>
        <taxon>Eggerthellaceae</taxon>
        <taxon>Denitrobacterium</taxon>
    </lineage>
</organism>
<dbReference type="SUPFAM" id="SSF53323">
    <property type="entry name" value="Pyruvate-ferredoxin oxidoreductase, PFOR, domain III"/>
    <property type="match status" value="1"/>
</dbReference>
<dbReference type="KEGG" id="ddt:AAY81_05665"/>